<feature type="transmembrane region" description="Helical" evidence="5">
    <location>
        <begin position="140"/>
        <end position="163"/>
    </location>
</feature>
<dbReference type="PANTHER" id="PTHR37422">
    <property type="entry name" value="TEICHURONIC ACID BIOSYNTHESIS PROTEIN TUAE"/>
    <property type="match status" value="1"/>
</dbReference>
<feature type="transmembrane region" description="Helical" evidence="5">
    <location>
        <begin position="86"/>
        <end position="106"/>
    </location>
</feature>
<feature type="transmembrane region" description="Helical" evidence="5">
    <location>
        <begin position="231"/>
        <end position="250"/>
    </location>
</feature>
<dbReference type="GO" id="GO:0016020">
    <property type="term" value="C:membrane"/>
    <property type="evidence" value="ECO:0007669"/>
    <property type="project" value="UniProtKB-SubCell"/>
</dbReference>
<evidence type="ECO:0000259" key="6">
    <source>
        <dbReference type="Pfam" id="PF04932"/>
    </source>
</evidence>
<keyword evidence="3 5" id="KW-1133">Transmembrane helix</keyword>
<keyword evidence="4 5" id="KW-0472">Membrane</keyword>
<reference evidence="7" key="2">
    <citation type="submission" date="2021-01" db="EMBL/GenBank/DDBJ databases">
        <authorList>
            <person name="Kang M."/>
        </authorList>
    </citation>
    <scope>NUCLEOTIDE SEQUENCE</scope>
    <source>
        <strain evidence="7">KACC 17527</strain>
    </source>
</reference>
<feature type="transmembrane region" description="Helical" evidence="5">
    <location>
        <begin position="183"/>
        <end position="202"/>
    </location>
</feature>
<dbReference type="AlphaFoldDB" id="A0A934WMN4"/>
<keyword evidence="8" id="KW-1185">Reference proteome</keyword>
<organism evidence="7 8">
    <name type="scientific">Ramlibacter ginsenosidimutans</name>
    <dbReference type="NCBI Taxonomy" id="502333"/>
    <lineage>
        <taxon>Bacteria</taxon>
        <taxon>Pseudomonadati</taxon>
        <taxon>Pseudomonadota</taxon>
        <taxon>Betaproteobacteria</taxon>
        <taxon>Burkholderiales</taxon>
        <taxon>Comamonadaceae</taxon>
        <taxon>Ramlibacter</taxon>
    </lineage>
</organism>
<dbReference type="Pfam" id="PF04932">
    <property type="entry name" value="Wzy_C"/>
    <property type="match status" value="1"/>
</dbReference>
<evidence type="ECO:0000256" key="1">
    <source>
        <dbReference type="ARBA" id="ARBA00004141"/>
    </source>
</evidence>
<dbReference type="InterPro" id="IPR051533">
    <property type="entry name" value="WaaL-like"/>
</dbReference>
<keyword evidence="2 5" id="KW-0812">Transmembrane</keyword>
<evidence type="ECO:0000256" key="2">
    <source>
        <dbReference type="ARBA" id="ARBA00022692"/>
    </source>
</evidence>
<dbReference type="Proteomes" id="UP000630528">
    <property type="component" value="Unassembled WGS sequence"/>
</dbReference>
<name>A0A934WMN4_9BURK</name>
<dbReference type="EMBL" id="JAEPWM010000004">
    <property type="protein sequence ID" value="MBK6006693.1"/>
    <property type="molecule type" value="Genomic_DNA"/>
</dbReference>
<dbReference type="RefSeq" id="WP_201170674.1">
    <property type="nucleotide sequence ID" value="NZ_JAEPWM010000004.1"/>
</dbReference>
<comment type="caution">
    <text evidence="7">The sequence shown here is derived from an EMBL/GenBank/DDBJ whole genome shotgun (WGS) entry which is preliminary data.</text>
</comment>
<accession>A0A934WMN4</accession>
<gene>
    <name evidence="7" type="ORF">JJB11_11375</name>
</gene>
<feature type="transmembrane region" description="Helical" evidence="5">
    <location>
        <begin position="408"/>
        <end position="429"/>
    </location>
</feature>
<keyword evidence="7" id="KW-0436">Ligase</keyword>
<feature type="transmembrane region" description="Helical" evidence="5">
    <location>
        <begin position="360"/>
        <end position="379"/>
    </location>
</feature>
<evidence type="ECO:0000256" key="3">
    <source>
        <dbReference type="ARBA" id="ARBA00022989"/>
    </source>
</evidence>
<comment type="subcellular location">
    <subcellularLocation>
        <location evidence="1">Membrane</location>
        <topology evidence="1">Multi-pass membrane protein</topology>
    </subcellularLocation>
</comment>
<protein>
    <submittedName>
        <fullName evidence="7">O-antigen ligase family protein</fullName>
    </submittedName>
</protein>
<feature type="transmembrane region" description="Helical" evidence="5">
    <location>
        <begin position="262"/>
        <end position="283"/>
    </location>
</feature>
<evidence type="ECO:0000313" key="7">
    <source>
        <dbReference type="EMBL" id="MBK6006693.1"/>
    </source>
</evidence>
<evidence type="ECO:0000256" key="5">
    <source>
        <dbReference type="SAM" id="Phobius"/>
    </source>
</evidence>
<feature type="domain" description="O-antigen ligase-related" evidence="6">
    <location>
        <begin position="217"/>
        <end position="367"/>
    </location>
</feature>
<dbReference type="PANTHER" id="PTHR37422:SF13">
    <property type="entry name" value="LIPOPOLYSACCHARIDE BIOSYNTHESIS PROTEIN PA4999-RELATED"/>
    <property type="match status" value="1"/>
</dbReference>
<sequence>MNMRRRNKDFPSLLHWVLPLMLVVVAVGILLSGRVLSQNFADLSRGPMIDSRVTDWLQRLASVVIIGICLERLYSWFAGGRKGGSPVLAGAYIVYWLGTVGSPALFSAHPHLQHDYFYSLLIGTTAALSQPDELRRVVEWVRTSLLVFLVASAALVLVDPVLVLDTSYDQGLLPGLPRYGGLAPHPVAMGIFCEVFLLSLWAFPFGRRWLNVAAWGLGLASLFFAQSKTSWIGFIVCAMAMLAVRNLPGMWRRLADPKEREYGLVVCTVGILGIAAVTGVLLFSDIGVKAANFTSSEEGSQLLTLTGRDRIWEIAREEWHANPVFGYGPGLWDDAFRDSIQMPNATSAHNQFYDTLSRSGAVGATALIAYTLVLLVLAISTARATRGLSLAFFLAIALRSVSEIPLMIFGYGMELFAHLLLIITLAAAVRRQPEPVVRRAPASLAHPA</sequence>
<evidence type="ECO:0000256" key="4">
    <source>
        <dbReference type="ARBA" id="ARBA00023136"/>
    </source>
</evidence>
<feature type="transmembrane region" description="Helical" evidence="5">
    <location>
        <begin position="386"/>
        <end position="402"/>
    </location>
</feature>
<dbReference type="GO" id="GO:0016874">
    <property type="term" value="F:ligase activity"/>
    <property type="evidence" value="ECO:0007669"/>
    <property type="project" value="UniProtKB-KW"/>
</dbReference>
<evidence type="ECO:0000313" key="8">
    <source>
        <dbReference type="Proteomes" id="UP000630528"/>
    </source>
</evidence>
<dbReference type="InterPro" id="IPR007016">
    <property type="entry name" value="O-antigen_ligase-rel_domated"/>
</dbReference>
<feature type="transmembrane region" description="Helical" evidence="5">
    <location>
        <begin position="12"/>
        <end position="36"/>
    </location>
</feature>
<reference evidence="7" key="1">
    <citation type="journal article" date="2012" name="J. Microbiol. Biotechnol.">
        <title>Ramlibacter ginsenosidimutans sp. nov., with ginsenoside-converting activity.</title>
        <authorList>
            <person name="Wang L."/>
            <person name="An D.S."/>
            <person name="Kim S.G."/>
            <person name="Jin F.X."/>
            <person name="Kim S.C."/>
            <person name="Lee S.T."/>
            <person name="Im W.T."/>
        </authorList>
    </citation>
    <scope>NUCLEOTIDE SEQUENCE</scope>
    <source>
        <strain evidence="7">KACC 17527</strain>
    </source>
</reference>
<proteinExistence type="predicted"/>
<feature type="transmembrane region" description="Helical" evidence="5">
    <location>
        <begin position="209"/>
        <end position="225"/>
    </location>
</feature>